<dbReference type="AlphaFoldDB" id="A0A6G0X2L1"/>
<organism evidence="1 2">
    <name type="scientific">Aphanomyces euteiches</name>
    <dbReference type="NCBI Taxonomy" id="100861"/>
    <lineage>
        <taxon>Eukaryota</taxon>
        <taxon>Sar</taxon>
        <taxon>Stramenopiles</taxon>
        <taxon>Oomycota</taxon>
        <taxon>Saprolegniomycetes</taxon>
        <taxon>Saprolegniales</taxon>
        <taxon>Verrucalvaceae</taxon>
        <taxon>Aphanomyces</taxon>
    </lineage>
</organism>
<dbReference type="EMBL" id="VJMJ01000118">
    <property type="protein sequence ID" value="KAF0734071.1"/>
    <property type="molecule type" value="Genomic_DNA"/>
</dbReference>
<protein>
    <submittedName>
        <fullName evidence="1">Uncharacterized protein</fullName>
    </submittedName>
</protein>
<sequence length="269" mass="29909">MLPLDRSCSIRRLITCLAGTSCDSSFRRLHSTTQAQHQVQGRFLLDVVVGKGATVFKLLASEDQALLIRGNAFLVLDFLLHVVNGVRRFHVKRDGLARQSLDEDLHTTTQAQHQVQGRLLLDVVVREGATIFKLLAGKNQALLIRGNAFLVLDLLLNIIDGVRRLNIERDGLAGKGLHEDLHTAAKTQHQMQSGFLLDVVVREGAAIFELLAGKNQTLLIRRDTFLVLDLLLDVVNGIRRFHVERDGLAGKGLDEDLHGALLCREKNEK</sequence>
<dbReference type="Proteomes" id="UP000481153">
    <property type="component" value="Unassembled WGS sequence"/>
</dbReference>
<evidence type="ECO:0000313" key="2">
    <source>
        <dbReference type="Proteomes" id="UP000481153"/>
    </source>
</evidence>
<keyword evidence="2" id="KW-1185">Reference proteome</keyword>
<comment type="caution">
    <text evidence="1">The sequence shown here is derived from an EMBL/GenBank/DDBJ whole genome shotgun (WGS) entry which is preliminary data.</text>
</comment>
<evidence type="ECO:0000313" key="1">
    <source>
        <dbReference type="EMBL" id="KAF0734071.1"/>
    </source>
</evidence>
<name>A0A6G0X2L1_9STRA</name>
<reference evidence="1 2" key="1">
    <citation type="submission" date="2019-07" db="EMBL/GenBank/DDBJ databases">
        <title>Genomics analysis of Aphanomyces spp. identifies a new class of oomycete effector associated with host adaptation.</title>
        <authorList>
            <person name="Gaulin E."/>
        </authorList>
    </citation>
    <scope>NUCLEOTIDE SEQUENCE [LARGE SCALE GENOMIC DNA]</scope>
    <source>
        <strain evidence="1 2">ATCC 201684</strain>
    </source>
</reference>
<accession>A0A6G0X2L1</accession>
<gene>
    <name evidence="1" type="ORF">Ae201684_009241</name>
</gene>
<proteinExistence type="predicted"/>